<feature type="non-terminal residue" evidence="3">
    <location>
        <position position="632"/>
    </location>
</feature>
<dbReference type="OrthoDB" id="10603713at2759"/>
<dbReference type="RefSeq" id="XP_027194382.1">
    <property type="nucleotide sequence ID" value="XM_027338581.1"/>
</dbReference>
<feature type="region of interest" description="Disordered" evidence="1">
    <location>
        <begin position="329"/>
        <end position="349"/>
    </location>
</feature>
<dbReference type="KEGG" id="dpte:113789095"/>
<name>A0A6P6XLU3_DERPT</name>
<protein>
    <submittedName>
        <fullName evidence="3">Titin-like</fullName>
    </submittedName>
</protein>
<gene>
    <name evidence="3" type="primary">LOC113789095</name>
</gene>
<reference evidence="3" key="1">
    <citation type="submission" date="2025-08" db="UniProtKB">
        <authorList>
            <consortium name="RefSeq"/>
        </authorList>
    </citation>
    <scope>IDENTIFICATION</scope>
    <source>
        <strain evidence="3">Airmid</strain>
    </source>
</reference>
<evidence type="ECO:0000313" key="2">
    <source>
        <dbReference type="Proteomes" id="UP000515146"/>
    </source>
</evidence>
<organism evidence="2 3">
    <name type="scientific">Dermatophagoides pteronyssinus</name>
    <name type="common">European house dust mite</name>
    <dbReference type="NCBI Taxonomy" id="6956"/>
    <lineage>
        <taxon>Eukaryota</taxon>
        <taxon>Metazoa</taxon>
        <taxon>Ecdysozoa</taxon>
        <taxon>Arthropoda</taxon>
        <taxon>Chelicerata</taxon>
        <taxon>Arachnida</taxon>
        <taxon>Acari</taxon>
        <taxon>Acariformes</taxon>
        <taxon>Sarcoptiformes</taxon>
        <taxon>Astigmata</taxon>
        <taxon>Psoroptidia</taxon>
        <taxon>Analgoidea</taxon>
        <taxon>Pyroglyphidae</taxon>
        <taxon>Dermatophagoidinae</taxon>
        <taxon>Dermatophagoides</taxon>
    </lineage>
</organism>
<evidence type="ECO:0000313" key="3">
    <source>
        <dbReference type="RefSeq" id="XP_027194382.1"/>
    </source>
</evidence>
<dbReference type="InParanoid" id="A0A6P6XLU3"/>
<keyword evidence="2" id="KW-1185">Reference proteome</keyword>
<dbReference type="AlphaFoldDB" id="A0A6P6XLU3"/>
<accession>A0A6P6XLU3</accession>
<evidence type="ECO:0000256" key="1">
    <source>
        <dbReference type="SAM" id="MobiDB-lite"/>
    </source>
</evidence>
<feature type="region of interest" description="Disordered" evidence="1">
    <location>
        <begin position="268"/>
        <end position="292"/>
    </location>
</feature>
<dbReference type="OMA" id="DGSEMIN"/>
<proteinExistence type="predicted"/>
<sequence length="632" mass="74689">MIILKEKPKPTTLVKISEEITEDVTGDIPKKIHKIRKFRKPKDSKMPELSEIKPDDIIEEIEEIVGEEILEELPQKRSDPKKTIIKRRLKKPNEFEEILDQIEIEEYPKKQKKIIVRKYRQRPEDKKPKLLEEEKILQEKIIEIPSEESEKWKKILFRRKLKPGTVETEFILEKNVMEEIAEVTSEEIVELPCQDRPEEPKKLIIRSTVKQPDGTVEIMERPADKSMIMESVDGKTKLKIIRRPVVQFDSDELFEFSMEKLEKMKKVVESKKPEEVQAISREEMTEKTDEPHDVIIQEELISEETTKEIKEPGKPKKIITIRKVKRPDNEEEEIVEQITEVPDDQDRKPKTMIIRKYRPESPKQQQMITEGEIISEEITKILPKTTDREKVKKLTIKRQIRRPDGVDETIILKDVQEEIVEIPIEEIIEQPVKDKIVDEDADEQIKEIIELQSDQRKKLIIKRRKSVETVDVIDEELIETMEKEDSEDKKLILRRIIRKSDGSAEHFDEPLNDMKIKKMLIITEKEKEEEKPLEKMEIISEQIVELPLDKQIEKSKKIIFERKLRKPDGKELIEMKDVTEESAVIVDEEIIELPIMVKDKQVDNVSKVEKPKKLILKRKLQKFDGSEMINEQ</sequence>
<dbReference type="Proteomes" id="UP000515146">
    <property type="component" value="Unplaced"/>
</dbReference>